<dbReference type="Gene3D" id="2.170.130.20">
    <property type="entry name" value="LCCL-like domain"/>
    <property type="match status" value="1"/>
</dbReference>
<dbReference type="STRING" id="158189.SpiBuddy_2554"/>
<evidence type="ECO:0000313" key="4">
    <source>
        <dbReference type="Proteomes" id="UP000008466"/>
    </source>
</evidence>
<dbReference type="OrthoDB" id="9814546at2"/>
<feature type="chain" id="PRO_5003255562" description="LCCL domain-containing protein" evidence="1">
    <location>
        <begin position="21"/>
        <end position="351"/>
    </location>
</feature>
<gene>
    <name evidence="3" type="ordered locus">SpiBuddy_2554</name>
</gene>
<dbReference type="KEGG" id="sbu:SpiBuddy_2554"/>
<dbReference type="Pfam" id="PF03815">
    <property type="entry name" value="LCCL"/>
    <property type="match status" value="1"/>
</dbReference>
<evidence type="ECO:0000256" key="1">
    <source>
        <dbReference type="SAM" id="SignalP"/>
    </source>
</evidence>
<dbReference type="Proteomes" id="UP000008466">
    <property type="component" value="Chromosome"/>
</dbReference>
<dbReference type="HOGENOM" id="CLU_789639_0_0_12"/>
<dbReference type="InterPro" id="IPR004043">
    <property type="entry name" value="LCCL"/>
</dbReference>
<dbReference type="AlphaFoldDB" id="F0RTC1"/>
<dbReference type="RefSeq" id="WP_013608210.1">
    <property type="nucleotide sequence ID" value="NC_015152.1"/>
</dbReference>
<protein>
    <recommendedName>
        <fullName evidence="2">LCCL domain-containing protein</fullName>
    </recommendedName>
</protein>
<name>F0RTC1_SPHGB</name>
<dbReference type="SUPFAM" id="SSF69848">
    <property type="entry name" value="LCCL domain"/>
    <property type="match status" value="1"/>
</dbReference>
<sequence>MKQRTLLVCILIVFALPLLPGSEVTSITWETTAQEYKGRYTEKITFQLPPNGTPKPVYGFGEYAWNSSIGSAAVAMDLLTYKDGGTVTILIVEGPEYYKSGETYEGWNTTFVFLDAKGNIIKPDEASIMYIDIPEEPFEPVSTPSPKSFTVSNNTGTTLTYLGIFSSDMRAVGVHKKNLLANERLPNGQSVQIYFAENPDLEAVILYRYGQVLQVDATAERQREFRYEWRPDTNNLQIILLPEHERKQKSLTSLAVINEGEYALVELYLLTPAMEAKRDYSKEILQGQVIRSGETCVIDLMKWPYLRSFLEKQTQDLLSVEAYDEDGYPLFQFWLPEYENLEITLSDWDYL</sequence>
<keyword evidence="4" id="KW-1185">Reference proteome</keyword>
<organism evidence="3 4">
    <name type="scientific">Sphaerochaeta globosa (strain ATCC BAA-1886 / DSM 22777 / Buddy)</name>
    <name type="common">Spirochaeta sp. (strain Buddy)</name>
    <dbReference type="NCBI Taxonomy" id="158189"/>
    <lineage>
        <taxon>Bacteria</taxon>
        <taxon>Pseudomonadati</taxon>
        <taxon>Spirochaetota</taxon>
        <taxon>Spirochaetia</taxon>
        <taxon>Spirochaetales</taxon>
        <taxon>Sphaerochaetaceae</taxon>
        <taxon>Sphaerochaeta</taxon>
    </lineage>
</organism>
<reference evidence="4" key="1">
    <citation type="submission" date="2011-02" db="EMBL/GenBank/DDBJ databases">
        <title>Complete sequence of Spirochaeta sp. Buddy.</title>
        <authorList>
            <person name="Lucas S."/>
            <person name="Copeland A."/>
            <person name="Lapidus A."/>
            <person name="Cheng J.-F."/>
            <person name="Goodwin L."/>
            <person name="Pitluck S."/>
            <person name="Zeytun A."/>
            <person name="Detter J.C."/>
            <person name="Han C."/>
            <person name="Tapia R."/>
            <person name="Land M."/>
            <person name="Hauser L."/>
            <person name="Kyrpides N."/>
            <person name="Ivanova N."/>
            <person name="Mikhailova N."/>
            <person name="Pagani I."/>
            <person name="Ritalahti K.M."/>
            <person name="Loeffler F.E."/>
            <person name="Woyke T."/>
        </authorList>
    </citation>
    <scope>NUCLEOTIDE SEQUENCE [LARGE SCALE GENOMIC DNA]</scope>
    <source>
        <strain evidence="4">ATCC BAA-1886 / DSM 22777 / Buddy</strain>
    </source>
</reference>
<proteinExistence type="predicted"/>
<feature type="signal peptide" evidence="1">
    <location>
        <begin position="1"/>
        <end position="20"/>
    </location>
</feature>
<evidence type="ECO:0000259" key="2">
    <source>
        <dbReference type="Pfam" id="PF03815"/>
    </source>
</evidence>
<evidence type="ECO:0000313" key="3">
    <source>
        <dbReference type="EMBL" id="ADY14365.1"/>
    </source>
</evidence>
<accession>F0RTC1</accession>
<feature type="domain" description="LCCL" evidence="2">
    <location>
        <begin position="29"/>
        <end position="103"/>
    </location>
</feature>
<dbReference type="InterPro" id="IPR036609">
    <property type="entry name" value="LCCL_sf"/>
</dbReference>
<keyword evidence="1" id="KW-0732">Signal</keyword>
<dbReference type="EMBL" id="CP002541">
    <property type="protein sequence ID" value="ADY14365.1"/>
    <property type="molecule type" value="Genomic_DNA"/>
</dbReference>